<name>A0AB37Z2D0_9PSED</name>
<accession>A0AB37Z2D0</accession>
<dbReference type="Proteomes" id="UP000242418">
    <property type="component" value="Unassembled WGS sequence"/>
</dbReference>
<dbReference type="InterPro" id="IPR001638">
    <property type="entry name" value="Solute-binding_3/MltF_N"/>
</dbReference>
<proteinExistence type="inferred from homology"/>
<evidence type="ECO:0000259" key="3">
    <source>
        <dbReference type="Pfam" id="PF00497"/>
    </source>
</evidence>
<dbReference type="EMBL" id="FMTL01000001">
    <property type="protein sequence ID" value="SCW31168.1"/>
    <property type="molecule type" value="Genomic_DNA"/>
</dbReference>
<gene>
    <name evidence="4" type="ORF">SAMN05216370_0342</name>
</gene>
<comment type="caution">
    <text evidence="4">The sequence shown here is derived from an EMBL/GenBank/DDBJ whole genome shotgun (WGS) entry which is preliminary data.</text>
</comment>
<evidence type="ECO:0000313" key="4">
    <source>
        <dbReference type="EMBL" id="SCW31168.1"/>
    </source>
</evidence>
<dbReference type="PANTHER" id="PTHR35936">
    <property type="entry name" value="MEMBRANE-BOUND LYTIC MUREIN TRANSGLYCOSYLASE F"/>
    <property type="match status" value="1"/>
</dbReference>
<dbReference type="RefSeq" id="WP_090247951.1">
    <property type="nucleotide sequence ID" value="NZ_FMTL01000001.1"/>
</dbReference>
<sequence>MRTTRRVSATSPVFILFTLILLAPLASADSLRVGYFDLPPHTPLPGQADTEGTAIAYFEKIAERMQLKAVSYQRYPLSRLLQMLQRDQLDMALILAKTPEREATLVYPAQPFVVVQPLLLVAREHPLQRVDSVEQLLPLRLGAWQDGYRSPMLRDPRLQLQTLSSSNVLNQSLKMLQAGRLEAFYYPDDLAVRYQVQHLSMQDSIRLLPLPKERMQLYSAFSRAAAERYLQRYERAQAEVAAQQGYSAFFTEHLLPATAH</sequence>
<organism evidence="4 5">
    <name type="scientific">Pseudomonas peli</name>
    <dbReference type="NCBI Taxonomy" id="592361"/>
    <lineage>
        <taxon>Bacteria</taxon>
        <taxon>Pseudomonadati</taxon>
        <taxon>Pseudomonadota</taxon>
        <taxon>Gammaproteobacteria</taxon>
        <taxon>Pseudomonadales</taxon>
        <taxon>Pseudomonadaceae</taxon>
        <taxon>Pseudomonas</taxon>
    </lineage>
</organism>
<reference evidence="4 5" key="1">
    <citation type="submission" date="2016-10" db="EMBL/GenBank/DDBJ databases">
        <authorList>
            <person name="Varghese N."/>
            <person name="Submissions S."/>
        </authorList>
    </citation>
    <scope>NUCLEOTIDE SEQUENCE [LARGE SCALE GENOMIC DNA]</scope>
    <source>
        <strain evidence="4 5">DSM 17833</strain>
    </source>
</reference>
<comment type="similarity">
    <text evidence="1">Belongs to the bacterial solute-binding protein 3 family.</text>
</comment>
<dbReference type="PANTHER" id="PTHR35936:SF25">
    <property type="entry name" value="ABC TRANSPORTER SUBSTRATE-BINDING PROTEIN"/>
    <property type="match status" value="1"/>
</dbReference>
<keyword evidence="2" id="KW-0732">Signal</keyword>
<dbReference type="AlphaFoldDB" id="A0AB37Z2D0"/>
<evidence type="ECO:0000313" key="5">
    <source>
        <dbReference type="Proteomes" id="UP000242418"/>
    </source>
</evidence>
<evidence type="ECO:0000256" key="1">
    <source>
        <dbReference type="ARBA" id="ARBA00010333"/>
    </source>
</evidence>
<feature type="domain" description="Solute-binding protein family 3/N-terminal" evidence="3">
    <location>
        <begin position="38"/>
        <end position="227"/>
    </location>
</feature>
<keyword evidence="5" id="KW-1185">Reference proteome</keyword>
<protein>
    <submittedName>
        <fullName evidence="4">Extracellular solute-binding protein, family 3</fullName>
    </submittedName>
</protein>
<dbReference type="Pfam" id="PF00497">
    <property type="entry name" value="SBP_bac_3"/>
    <property type="match status" value="1"/>
</dbReference>
<evidence type="ECO:0000256" key="2">
    <source>
        <dbReference type="ARBA" id="ARBA00022729"/>
    </source>
</evidence>
<dbReference type="SUPFAM" id="SSF53850">
    <property type="entry name" value="Periplasmic binding protein-like II"/>
    <property type="match status" value="1"/>
</dbReference>
<dbReference type="Gene3D" id="3.40.190.10">
    <property type="entry name" value="Periplasmic binding protein-like II"/>
    <property type="match status" value="2"/>
</dbReference>